<evidence type="ECO:0008006" key="3">
    <source>
        <dbReference type="Google" id="ProtNLM"/>
    </source>
</evidence>
<proteinExistence type="predicted"/>
<accession>A0A2H0TIY5</accession>
<name>A0A2H0TIY5_9BACT</name>
<evidence type="ECO:0000313" key="1">
    <source>
        <dbReference type="EMBL" id="PIR71512.1"/>
    </source>
</evidence>
<dbReference type="AlphaFoldDB" id="A0A2H0TIY5"/>
<gene>
    <name evidence="1" type="ORF">COU43_02300</name>
</gene>
<evidence type="ECO:0000313" key="2">
    <source>
        <dbReference type="Proteomes" id="UP000228909"/>
    </source>
</evidence>
<comment type="caution">
    <text evidence="1">The sequence shown here is derived from an EMBL/GenBank/DDBJ whole genome shotgun (WGS) entry which is preliminary data.</text>
</comment>
<dbReference type="EMBL" id="PFCK01000065">
    <property type="protein sequence ID" value="PIR71512.1"/>
    <property type="molecule type" value="Genomic_DNA"/>
</dbReference>
<protein>
    <recommendedName>
        <fullName evidence="3">DUF3467 domain-containing protein</fullName>
    </recommendedName>
</protein>
<sequence length="92" mass="10700">MEEEQKQIKINLDPILYALSNVNIRFTEEVFDFLMVSGNQARQFCASPKHAKRIHLLLGKCLDEYEKKFGPLETQLPEKKETASEEKIGFKK</sequence>
<reference evidence="2" key="1">
    <citation type="submission" date="2017-09" db="EMBL/GenBank/DDBJ databases">
        <title>Depth-based differentiation of microbial function through sediment-hosted aquifers and enrichment of novel symbionts in the deep terrestrial subsurface.</title>
        <authorList>
            <person name="Probst A.J."/>
            <person name="Ladd B."/>
            <person name="Jarett J.K."/>
            <person name="Geller-Mcgrath D.E."/>
            <person name="Sieber C.M.K."/>
            <person name="Emerson J.B."/>
            <person name="Anantharaman K."/>
            <person name="Thomas B.C."/>
            <person name="Malmstrom R."/>
            <person name="Stieglmeier M."/>
            <person name="Klingl A."/>
            <person name="Woyke T."/>
            <person name="Ryan C.M."/>
            <person name="Banfield J.F."/>
        </authorList>
    </citation>
    <scope>NUCLEOTIDE SEQUENCE [LARGE SCALE GENOMIC DNA]</scope>
</reference>
<organism evidence="1 2">
    <name type="scientific">Candidatus Nealsonbacteria bacterium CG10_big_fil_rev_8_21_14_0_10_37_25</name>
    <dbReference type="NCBI Taxonomy" id="1974711"/>
    <lineage>
        <taxon>Bacteria</taxon>
        <taxon>Candidatus Nealsoniibacteriota</taxon>
    </lineage>
</organism>
<dbReference type="Proteomes" id="UP000228909">
    <property type="component" value="Unassembled WGS sequence"/>
</dbReference>